<protein>
    <submittedName>
        <fullName evidence="1">Uncharacterized protein</fullName>
    </submittedName>
</protein>
<dbReference type="EMBL" id="BAAAQN010000028">
    <property type="protein sequence ID" value="GAA2039184.1"/>
    <property type="molecule type" value="Genomic_DNA"/>
</dbReference>
<dbReference type="Proteomes" id="UP001500751">
    <property type="component" value="Unassembled WGS sequence"/>
</dbReference>
<keyword evidence="2" id="KW-1185">Reference proteome</keyword>
<sequence length="136" mass="14962">MQGVHRWRRAAAARPYPVGRHGQSYDYHCPHQCGSVVRPHVRPAAESFDLTDLGTRLADKDGPRRTSTTARLEAALRYLTSDATRRHGPRSLRPHGARRLAVMEYRNNCSAASGWEPITTVAAGGYHHALVAAPDG</sequence>
<reference evidence="1 2" key="1">
    <citation type="journal article" date="2019" name="Int. J. Syst. Evol. Microbiol.">
        <title>The Global Catalogue of Microorganisms (GCM) 10K type strain sequencing project: providing services to taxonomists for standard genome sequencing and annotation.</title>
        <authorList>
            <consortium name="The Broad Institute Genomics Platform"/>
            <consortium name="The Broad Institute Genome Sequencing Center for Infectious Disease"/>
            <person name="Wu L."/>
            <person name="Ma J."/>
        </authorList>
    </citation>
    <scope>NUCLEOTIDE SEQUENCE [LARGE SCALE GENOMIC DNA]</scope>
    <source>
        <strain evidence="1 2">JCM 16014</strain>
    </source>
</reference>
<comment type="caution">
    <text evidence="1">The sequence shown here is derived from an EMBL/GenBank/DDBJ whole genome shotgun (WGS) entry which is preliminary data.</text>
</comment>
<accession>A0ABN2UKX1</accession>
<organism evidence="1 2">
    <name type="scientific">Catenulispora yoronensis</name>
    <dbReference type="NCBI Taxonomy" id="450799"/>
    <lineage>
        <taxon>Bacteria</taxon>
        <taxon>Bacillati</taxon>
        <taxon>Actinomycetota</taxon>
        <taxon>Actinomycetes</taxon>
        <taxon>Catenulisporales</taxon>
        <taxon>Catenulisporaceae</taxon>
        <taxon>Catenulispora</taxon>
    </lineage>
</organism>
<name>A0ABN2UKX1_9ACTN</name>
<evidence type="ECO:0000313" key="1">
    <source>
        <dbReference type="EMBL" id="GAA2039184.1"/>
    </source>
</evidence>
<gene>
    <name evidence="1" type="ORF">GCM10009839_46270</name>
</gene>
<proteinExistence type="predicted"/>
<evidence type="ECO:0000313" key="2">
    <source>
        <dbReference type="Proteomes" id="UP001500751"/>
    </source>
</evidence>
<dbReference type="RefSeq" id="WP_344667730.1">
    <property type="nucleotide sequence ID" value="NZ_BAAAQN010000028.1"/>
</dbReference>